<dbReference type="NCBIfam" id="NF006733">
    <property type="entry name" value="PRK09264.1"/>
    <property type="match status" value="1"/>
</dbReference>
<evidence type="ECO:0000256" key="10">
    <source>
        <dbReference type="ARBA" id="ARBA00049111"/>
    </source>
</evidence>
<dbReference type="InterPro" id="IPR015424">
    <property type="entry name" value="PyrdxlP-dep_Trfase"/>
</dbReference>
<sequence>MLIKEKDVFETYESEVRSYCRKFPAEWEKAKGVYIYDTNGKEYLDFFCGAGALNYGHNNPYIKEKVISYLQNDGITHAMDMFTKAKCEFITYMEENILKVRGLDYKIMFPGPTGTNSVEAALKLARKVKGRSNVFALMGCFHGMSLGTLALTTEKMARGGAGVSLENVTHIPAPYMFDNLDTIEFMQKLLDDDHSGVEKPAALVLETVQAEGGIYPLDTDWLKRARDFCSKNDILLICDEIQVGCARTGSFFSFERAGIKPDIFCMSKSIGGMGFPFALTFIKPEYDVWKPGEHNGTFRGFQPAMVAAKAGLEFMLKNQLEKEVEKKGKIINDFLKKELNIISKRIDYRGVGLIWGIDFNNFPDGTALKCSKECFDNGLIIELAGRKDCVLKLMPPLTINSDELFKGLNIIINSIKKILKEL</sequence>
<dbReference type="EC" id="2.6.1.76" evidence="5 12"/>
<dbReference type="GO" id="GO:0047307">
    <property type="term" value="F:diaminobutyrate-pyruvate transaminase activity"/>
    <property type="evidence" value="ECO:0007669"/>
    <property type="project" value="InterPro"/>
</dbReference>
<dbReference type="RefSeq" id="WP_303669768.1">
    <property type="nucleotide sequence ID" value="NZ_SVCA01000008.1"/>
</dbReference>
<dbReference type="GO" id="GO:0019491">
    <property type="term" value="P:ectoine biosynthetic process"/>
    <property type="evidence" value="ECO:0007669"/>
    <property type="project" value="InterPro"/>
</dbReference>
<dbReference type="Pfam" id="PF00202">
    <property type="entry name" value="Aminotran_3"/>
    <property type="match status" value="1"/>
</dbReference>
<dbReference type="InterPro" id="IPR004637">
    <property type="entry name" value="Dat"/>
</dbReference>
<dbReference type="InterPro" id="IPR015421">
    <property type="entry name" value="PyrdxlP-dep_Trfase_major"/>
</dbReference>
<dbReference type="SUPFAM" id="SSF53383">
    <property type="entry name" value="PLP-dependent transferases"/>
    <property type="match status" value="1"/>
</dbReference>
<dbReference type="NCBIfam" id="TIGR00709">
    <property type="entry name" value="dat"/>
    <property type="match status" value="1"/>
</dbReference>
<comment type="similarity">
    <text evidence="4 11">Belongs to the class-III pyridoxal-phosphate-dependent aminotransferase family.</text>
</comment>
<comment type="catalytic activity">
    <reaction evidence="10 12">
        <text>L-2,4-diaminobutanoate + 2-oxoglutarate = L-aspartate 4-semialdehyde + L-glutamate</text>
        <dbReference type="Rhea" id="RHEA:11160"/>
        <dbReference type="ChEBI" id="CHEBI:16810"/>
        <dbReference type="ChEBI" id="CHEBI:29985"/>
        <dbReference type="ChEBI" id="CHEBI:58761"/>
        <dbReference type="ChEBI" id="CHEBI:537519"/>
        <dbReference type="EC" id="2.6.1.76"/>
    </reaction>
</comment>
<evidence type="ECO:0000256" key="7">
    <source>
        <dbReference type="ARBA" id="ARBA00022576"/>
    </source>
</evidence>
<dbReference type="Gene3D" id="3.40.640.10">
    <property type="entry name" value="Type I PLP-dependent aspartate aminotransferase-like (Major domain)"/>
    <property type="match status" value="1"/>
</dbReference>
<evidence type="ECO:0000256" key="1">
    <source>
        <dbReference type="ARBA" id="ARBA00001933"/>
    </source>
</evidence>
<evidence type="ECO:0000256" key="6">
    <source>
        <dbReference type="ARBA" id="ARBA00014798"/>
    </source>
</evidence>
<proteinExistence type="inferred from homology"/>
<evidence type="ECO:0000256" key="8">
    <source>
        <dbReference type="ARBA" id="ARBA00022679"/>
    </source>
</evidence>
<evidence type="ECO:0000256" key="4">
    <source>
        <dbReference type="ARBA" id="ARBA00008954"/>
    </source>
</evidence>
<keyword evidence="7 12" id="KW-0032">Aminotransferase</keyword>
<keyword evidence="8 12" id="KW-0808">Transferase</keyword>
<dbReference type="InterPro" id="IPR049704">
    <property type="entry name" value="Aminotrans_3_PPA_site"/>
</dbReference>
<dbReference type="NCBIfam" id="TIGR02407">
    <property type="entry name" value="ectoine_ectB"/>
    <property type="match status" value="1"/>
</dbReference>
<dbReference type="Gene3D" id="3.90.1150.10">
    <property type="entry name" value="Aspartate Aminotransferase, domain 1"/>
    <property type="match status" value="1"/>
</dbReference>
<dbReference type="PANTHER" id="PTHR43552:SF2">
    <property type="entry name" value="DIAMINOBUTYRATE--2-OXOGLUTARATE TRANSAMINASE"/>
    <property type="match status" value="1"/>
</dbReference>
<accession>A0A927WKH9</accession>
<comment type="function">
    <text evidence="2 12">Catalyzes reversively the conversion of L-aspartate beta-semialdehyde (ASA) to L-2,4-diaminobutyrate (DABA) by transamination with L-glutamate.</text>
</comment>
<evidence type="ECO:0000256" key="12">
    <source>
        <dbReference type="RuleBase" id="RU365034"/>
    </source>
</evidence>
<dbReference type="Proteomes" id="UP000772151">
    <property type="component" value="Unassembled WGS sequence"/>
</dbReference>
<comment type="cofactor">
    <cofactor evidence="1 12">
        <name>pyridoxal 5'-phosphate</name>
        <dbReference type="ChEBI" id="CHEBI:597326"/>
    </cofactor>
</comment>
<dbReference type="PROSITE" id="PS00600">
    <property type="entry name" value="AA_TRANSFER_CLASS_3"/>
    <property type="match status" value="1"/>
</dbReference>
<dbReference type="EMBL" id="SVCA01000008">
    <property type="protein sequence ID" value="MBE6085654.1"/>
    <property type="molecule type" value="Genomic_DNA"/>
</dbReference>
<evidence type="ECO:0000256" key="2">
    <source>
        <dbReference type="ARBA" id="ARBA00002189"/>
    </source>
</evidence>
<reference evidence="13" key="1">
    <citation type="submission" date="2019-04" db="EMBL/GenBank/DDBJ databases">
        <title>Evolution of Biomass-Degrading Anaerobic Consortia Revealed by Metagenomics.</title>
        <authorList>
            <person name="Peng X."/>
        </authorList>
    </citation>
    <scope>NUCLEOTIDE SEQUENCE</scope>
    <source>
        <strain evidence="13">SIG242</strain>
    </source>
</reference>
<dbReference type="GO" id="GO:0030170">
    <property type="term" value="F:pyridoxal phosphate binding"/>
    <property type="evidence" value="ECO:0007669"/>
    <property type="project" value="InterPro"/>
</dbReference>
<dbReference type="PANTHER" id="PTHR43552">
    <property type="entry name" value="DIAMINOBUTYRATE--2-OXOGLUTARATE AMINOTRANSFERASE"/>
    <property type="match status" value="1"/>
</dbReference>
<keyword evidence="9 11" id="KW-0663">Pyridoxal phosphate</keyword>
<dbReference type="AlphaFoldDB" id="A0A927WKH9"/>
<dbReference type="InterPro" id="IPR012773">
    <property type="entry name" value="Ectoine_EctB"/>
</dbReference>
<dbReference type="InterPro" id="IPR015422">
    <property type="entry name" value="PyrdxlP-dep_Trfase_small"/>
</dbReference>
<dbReference type="GO" id="GO:0045303">
    <property type="term" value="F:diaminobutyrate-2-oxoglutarate transaminase activity"/>
    <property type="evidence" value="ECO:0007669"/>
    <property type="project" value="UniProtKB-EC"/>
</dbReference>
<gene>
    <name evidence="13" type="primary">ectB</name>
    <name evidence="13" type="ORF">E7203_09450</name>
</gene>
<evidence type="ECO:0000313" key="13">
    <source>
        <dbReference type="EMBL" id="MBE6085654.1"/>
    </source>
</evidence>
<evidence type="ECO:0000256" key="11">
    <source>
        <dbReference type="RuleBase" id="RU003560"/>
    </source>
</evidence>
<evidence type="ECO:0000313" key="14">
    <source>
        <dbReference type="Proteomes" id="UP000772151"/>
    </source>
</evidence>
<dbReference type="PIRSF" id="PIRSF000521">
    <property type="entry name" value="Transaminase_4ab_Lys_Orn"/>
    <property type="match status" value="1"/>
</dbReference>
<dbReference type="CDD" id="cd00610">
    <property type="entry name" value="OAT_like"/>
    <property type="match status" value="1"/>
</dbReference>
<evidence type="ECO:0000256" key="3">
    <source>
        <dbReference type="ARBA" id="ARBA00004946"/>
    </source>
</evidence>
<organism evidence="13 14">
    <name type="scientific">Selenomonas ruminantium</name>
    <dbReference type="NCBI Taxonomy" id="971"/>
    <lineage>
        <taxon>Bacteria</taxon>
        <taxon>Bacillati</taxon>
        <taxon>Bacillota</taxon>
        <taxon>Negativicutes</taxon>
        <taxon>Selenomonadales</taxon>
        <taxon>Selenomonadaceae</taxon>
        <taxon>Selenomonas</taxon>
    </lineage>
</organism>
<comment type="pathway">
    <text evidence="3 12">Amine and polyamine biosynthesis; ectoine biosynthesis; L-ectoine from L-aspartate 4-semialdehyde: step 1/3.</text>
</comment>
<protein>
    <recommendedName>
        <fullName evidence="6 12">Diaminobutyrate--2-oxoglutarate transaminase</fullName>
        <ecNumber evidence="5 12">2.6.1.76</ecNumber>
    </recommendedName>
    <alternativeName>
        <fullName evidence="12">DABA aminotransferase</fullName>
    </alternativeName>
</protein>
<name>A0A927WKH9_SELRU</name>
<dbReference type="InterPro" id="IPR005814">
    <property type="entry name" value="Aminotrans_3"/>
</dbReference>
<evidence type="ECO:0000256" key="5">
    <source>
        <dbReference type="ARBA" id="ARBA00013155"/>
    </source>
</evidence>
<comment type="caution">
    <text evidence="13">The sequence shown here is derived from an EMBL/GenBank/DDBJ whole genome shotgun (WGS) entry which is preliminary data.</text>
</comment>
<evidence type="ECO:0000256" key="9">
    <source>
        <dbReference type="ARBA" id="ARBA00022898"/>
    </source>
</evidence>